<feature type="binding site" evidence="12">
    <location>
        <position position="393"/>
    </location>
    <ligand>
        <name>Zn(2+)</name>
        <dbReference type="ChEBI" id="CHEBI:29105"/>
        <label>2</label>
    </ligand>
</feature>
<evidence type="ECO:0000256" key="11">
    <source>
        <dbReference type="PIRNR" id="PIRNR000948"/>
    </source>
</evidence>
<keyword evidence="6 11" id="KW-0378">Hydrolase</keyword>
<dbReference type="PANTHER" id="PTHR10340">
    <property type="entry name" value="SPHINGOMYELIN PHOSPHODIESTERASE"/>
    <property type="match status" value="1"/>
</dbReference>
<evidence type="ECO:0000256" key="4">
    <source>
        <dbReference type="ARBA" id="ARBA00022723"/>
    </source>
</evidence>
<keyword evidence="9" id="KW-0325">Glycoprotein</keyword>
<feature type="binding site" evidence="12">
    <location>
        <position position="213"/>
    </location>
    <ligand>
        <name>Zn(2+)</name>
        <dbReference type="ChEBI" id="CHEBI:29105"/>
        <label>2</label>
    </ligand>
</feature>
<keyword evidence="5" id="KW-0732">Signal</keyword>
<evidence type="ECO:0000256" key="9">
    <source>
        <dbReference type="ARBA" id="ARBA00023180"/>
    </source>
</evidence>
<dbReference type="SMART" id="SM00741">
    <property type="entry name" value="SapB"/>
    <property type="match status" value="1"/>
</dbReference>
<protein>
    <recommendedName>
        <fullName evidence="11">Sphingomyelin phosphodiesterase</fullName>
    </recommendedName>
</protein>
<evidence type="ECO:0000313" key="16">
    <source>
        <dbReference type="Proteomes" id="UP000001396"/>
    </source>
</evidence>
<evidence type="ECO:0000256" key="12">
    <source>
        <dbReference type="PIRSR" id="PIRSR000948-1"/>
    </source>
</evidence>
<dbReference type="AlphaFoldDB" id="D3BCI4"/>
<dbReference type="InterPro" id="IPR011160">
    <property type="entry name" value="Sphingomy_PDE"/>
</dbReference>
<dbReference type="PIRSF" id="PIRSF000948">
    <property type="entry name" value="Sphingomy_PDE"/>
    <property type="match status" value="1"/>
</dbReference>
<keyword evidence="10 11" id="KW-0326">Glycosidase</keyword>
<dbReference type="InParanoid" id="D3BCI4"/>
<dbReference type="SUPFAM" id="SSF47862">
    <property type="entry name" value="Saposin"/>
    <property type="match status" value="1"/>
</dbReference>
<dbReference type="PROSITE" id="PS50015">
    <property type="entry name" value="SAP_B"/>
    <property type="match status" value="1"/>
</dbReference>
<dbReference type="GO" id="GO:0006685">
    <property type="term" value="P:sphingomyelin catabolic process"/>
    <property type="evidence" value="ECO:0007669"/>
    <property type="project" value="UniProtKB-UniRule"/>
</dbReference>
<dbReference type="Pfam" id="PF19272">
    <property type="entry name" value="ASMase_C"/>
    <property type="match status" value="1"/>
</dbReference>
<dbReference type="GO" id="GO:0016020">
    <property type="term" value="C:membrane"/>
    <property type="evidence" value="ECO:0007669"/>
    <property type="project" value="GOC"/>
</dbReference>
<dbReference type="InterPro" id="IPR045473">
    <property type="entry name" value="ASM_C"/>
</dbReference>
<feature type="binding site" evidence="12">
    <location>
        <position position="145"/>
    </location>
    <ligand>
        <name>Zn(2+)</name>
        <dbReference type="ChEBI" id="CHEBI:29105"/>
        <label>1</label>
    </ligand>
</feature>
<feature type="binding site" evidence="12">
    <location>
        <position position="395"/>
    </location>
    <ligand>
        <name>Zn(2+)</name>
        <dbReference type="ChEBI" id="CHEBI:29105"/>
        <label>1</label>
    </ligand>
</feature>
<keyword evidence="16" id="KW-1185">Reference proteome</keyword>
<feature type="disulfide bond" evidence="13">
    <location>
        <begin position="319"/>
        <end position="367"/>
    </location>
</feature>
<evidence type="ECO:0000256" key="7">
    <source>
        <dbReference type="ARBA" id="ARBA00022833"/>
    </source>
</evidence>
<dbReference type="InterPro" id="IPR041805">
    <property type="entry name" value="ASMase/PPN1_MPP"/>
</dbReference>
<keyword evidence="8 13" id="KW-1015">Disulfide bond</keyword>
<comment type="function">
    <text evidence="11">Converts sphingomyelin to ceramide.</text>
</comment>
<dbReference type="GO" id="GO:0046513">
    <property type="term" value="P:ceramide biosynthetic process"/>
    <property type="evidence" value="ECO:0007669"/>
    <property type="project" value="UniProtKB-ARBA"/>
</dbReference>
<evidence type="ECO:0000256" key="8">
    <source>
        <dbReference type="ARBA" id="ARBA00023157"/>
    </source>
</evidence>
<dbReference type="GO" id="GO:0005615">
    <property type="term" value="C:extracellular space"/>
    <property type="evidence" value="ECO:0007669"/>
    <property type="project" value="TreeGrafter"/>
</dbReference>
<feature type="disulfide bond" evidence="13">
    <location>
        <begin position="158"/>
        <end position="163"/>
    </location>
</feature>
<comment type="cofactor">
    <cofactor evidence="12">
        <name>Zn(2+)</name>
        <dbReference type="ChEBI" id="CHEBI:29105"/>
    </cofactor>
    <text evidence="12">Binds 2 Zn(2+) ions per subunit.</text>
</comment>
<comment type="similarity">
    <text evidence="2 11">Belongs to the acid sphingomyelinase family.</text>
</comment>
<dbReference type="Gene3D" id="1.10.225.10">
    <property type="entry name" value="Saposin-like"/>
    <property type="match status" value="1"/>
</dbReference>
<dbReference type="InterPro" id="IPR004843">
    <property type="entry name" value="Calcineurin-like_PHP"/>
</dbReference>
<feature type="binding site" evidence="12">
    <location>
        <position position="143"/>
    </location>
    <ligand>
        <name>Zn(2+)</name>
        <dbReference type="ChEBI" id="CHEBI:29105"/>
        <label>1</label>
    </ligand>
</feature>
<feature type="disulfide bond" evidence="13">
    <location>
        <begin position="60"/>
        <end position="71"/>
    </location>
</feature>
<keyword evidence="4 12" id="KW-0479">Metal-binding</keyword>
<dbReference type="GO" id="GO:0046872">
    <property type="term" value="F:metal ion binding"/>
    <property type="evidence" value="ECO:0007669"/>
    <property type="project" value="UniProtKB-KW"/>
</dbReference>
<dbReference type="RefSeq" id="XP_020432746.1">
    <property type="nucleotide sequence ID" value="XM_020577072.1"/>
</dbReference>
<comment type="subcellular location">
    <subcellularLocation>
        <location evidence="1">Secreted</location>
    </subcellularLocation>
</comment>
<comment type="caution">
    <text evidence="15">The sequence shown here is derived from an EMBL/GenBank/DDBJ whole genome shotgun (WGS) entry which is preliminary data.</text>
</comment>
<feature type="binding site" evidence="12">
    <location>
        <position position="359"/>
    </location>
    <ligand>
        <name>Zn(2+)</name>
        <dbReference type="ChEBI" id="CHEBI:29105"/>
        <label>2</label>
    </ligand>
</feature>
<feature type="domain" description="Saposin B-type" evidence="14">
    <location>
        <begin position="25"/>
        <end position="107"/>
    </location>
</feature>
<feature type="disulfide bond" evidence="13">
    <location>
        <begin position="32"/>
        <end position="97"/>
    </location>
</feature>
<dbReference type="GO" id="GO:0016798">
    <property type="term" value="F:hydrolase activity, acting on glycosyl bonds"/>
    <property type="evidence" value="ECO:0007669"/>
    <property type="project" value="UniProtKB-KW"/>
</dbReference>
<evidence type="ECO:0000259" key="14">
    <source>
        <dbReference type="PROSITE" id="PS50015"/>
    </source>
</evidence>
<evidence type="ECO:0000313" key="15">
    <source>
        <dbReference type="EMBL" id="EFA80626.1"/>
    </source>
</evidence>
<feature type="binding site" evidence="12">
    <location>
        <position position="213"/>
    </location>
    <ligand>
        <name>Zn(2+)</name>
        <dbReference type="ChEBI" id="CHEBI:29105"/>
        <label>1</label>
    </ligand>
</feature>
<evidence type="ECO:0000256" key="2">
    <source>
        <dbReference type="ARBA" id="ARBA00008234"/>
    </source>
</evidence>
<dbReference type="GO" id="GO:0004767">
    <property type="term" value="F:sphingomyelin phosphodiesterase activity"/>
    <property type="evidence" value="ECO:0007669"/>
    <property type="project" value="UniProtKB-UniRule"/>
</dbReference>
<evidence type="ECO:0000256" key="6">
    <source>
        <dbReference type="ARBA" id="ARBA00022801"/>
    </source>
</evidence>
<dbReference type="Pfam" id="PF00149">
    <property type="entry name" value="Metallophos"/>
    <property type="match status" value="1"/>
</dbReference>
<dbReference type="OMA" id="VWSQTRK"/>
<proteinExistence type="inferred from homology"/>
<organism evidence="15 16">
    <name type="scientific">Heterostelium pallidum (strain ATCC 26659 / Pp 5 / PN500)</name>
    <name type="common">Cellular slime mold</name>
    <name type="synonym">Polysphondylium pallidum</name>
    <dbReference type="NCBI Taxonomy" id="670386"/>
    <lineage>
        <taxon>Eukaryota</taxon>
        <taxon>Amoebozoa</taxon>
        <taxon>Evosea</taxon>
        <taxon>Eumycetozoa</taxon>
        <taxon>Dictyostelia</taxon>
        <taxon>Acytosteliales</taxon>
        <taxon>Acytosteliaceae</taxon>
        <taxon>Heterostelium</taxon>
    </lineage>
</organism>
<evidence type="ECO:0000256" key="10">
    <source>
        <dbReference type="ARBA" id="ARBA00023295"/>
    </source>
</evidence>
<dbReference type="CDD" id="cd00842">
    <property type="entry name" value="MPP_ASMase"/>
    <property type="match status" value="1"/>
</dbReference>
<accession>D3BCI4</accession>
<evidence type="ECO:0000256" key="13">
    <source>
        <dbReference type="PIRSR" id="PIRSR000948-2"/>
    </source>
</evidence>
<gene>
    <name evidence="15" type="primary">sgmB</name>
    <name evidence="15" type="ORF">PPL_06209</name>
</gene>
<reference evidence="15 16" key="1">
    <citation type="journal article" date="2011" name="Genome Res.">
        <title>Phylogeny-wide analysis of social amoeba genomes highlights ancient origins for complex intercellular communication.</title>
        <authorList>
            <person name="Heidel A.J."/>
            <person name="Lawal H.M."/>
            <person name="Felder M."/>
            <person name="Schilde C."/>
            <person name="Helps N.R."/>
            <person name="Tunggal B."/>
            <person name="Rivero F."/>
            <person name="John U."/>
            <person name="Schleicher M."/>
            <person name="Eichinger L."/>
            <person name="Platzer M."/>
            <person name="Noegel A.A."/>
            <person name="Schaap P."/>
            <person name="Gloeckner G."/>
        </authorList>
    </citation>
    <scope>NUCLEOTIDE SEQUENCE [LARGE SCALE GENOMIC DNA]</scope>
    <source>
        <strain evidence="16">ATCC 26659 / Pp 5 / PN500</strain>
    </source>
</reference>
<dbReference type="EMBL" id="ADBJ01000028">
    <property type="protein sequence ID" value="EFA80626.1"/>
    <property type="molecule type" value="Genomic_DNA"/>
</dbReference>
<keyword evidence="3" id="KW-0964">Secreted</keyword>
<dbReference type="PANTHER" id="PTHR10340:SF34">
    <property type="entry name" value="SPHINGOMYELIN PHOSPHODIESTERASE"/>
    <property type="match status" value="1"/>
</dbReference>
<dbReference type="SUPFAM" id="SSF56300">
    <property type="entry name" value="Metallo-dependent phosphatases"/>
    <property type="match status" value="1"/>
</dbReference>
<keyword evidence="7 12" id="KW-0862">Zinc</keyword>
<dbReference type="Gene3D" id="3.60.21.10">
    <property type="match status" value="1"/>
</dbReference>
<name>D3BCI4_HETP5</name>
<dbReference type="GeneID" id="31361692"/>
<dbReference type="FunCoup" id="D3BCI4">
    <property type="interactions" value="8"/>
</dbReference>
<dbReference type="InterPro" id="IPR029052">
    <property type="entry name" value="Metallo-depent_PP-like"/>
</dbReference>
<dbReference type="InterPro" id="IPR011001">
    <property type="entry name" value="Saposin-like"/>
</dbReference>
<evidence type="ECO:0000256" key="5">
    <source>
        <dbReference type="ARBA" id="ARBA00022729"/>
    </source>
</evidence>
<dbReference type="InterPro" id="IPR008139">
    <property type="entry name" value="SaposinB_dom"/>
</dbReference>
<dbReference type="STRING" id="670386.D3BCI4"/>
<evidence type="ECO:0000256" key="1">
    <source>
        <dbReference type="ARBA" id="ARBA00004613"/>
    </source>
</evidence>
<feature type="binding site" evidence="12">
    <location>
        <position position="253"/>
    </location>
    <ligand>
        <name>Zn(2+)</name>
        <dbReference type="ChEBI" id="CHEBI:29105"/>
        <label>2</label>
    </ligand>
</feature>
<feature type="disulfide bond" evidence="13">
    <location>
        <begin position="29"/>
        <end position="103"/>
    </location>
</feature>
<feature type="disulfide bond" evidence="13">
    <location>
        <begin position="164"/>
        <end position="185"/>
    </location>
</feature>
<sequence length="592" mass="66275">MMKQSITTSYNNENIEKYSKTAALSAVTCDLCSTLVTSLQDLSESGKNADEIIKFAIDFCTLFHIEKKNVCEGIIPLFRNETFEIVANKTYSPVYICGFVGICPFNPANYSGTIVFPTPKPPHVPPVPPAKGGPTKTILHLSDFHIDQFYQEGMNADCGQPVCCRAADGPGSGSNAAGAWGDYRCDVNLPMVHSMLSNIASQVTPDYIFWTGDNPPHDVWMQTHETQLNASALITDLLDKYFPGVQVYPAIGNHEGVPVNSFPLPDTGGANWLYSQLEKDWSNWLLSSGVDTSTISLGGYYSAEMMPGTRLVSLNMNWCNNQNLWMIQNITDPAGMLEWLIETMESIEAAKERAYIIGHIPTGISDCIDIWAQQLYQIVDRYEDSIIALFFGHTHHDQFQVYHDKTDGHPMAVSYIAPSVTTYTNQNPSYRIYTIDQDSGYILESSTYHGDVADANTKGFPTWKLTYNATTAYNMTNMFAADWQSVLDNMNTNTQVFNQYYNFFYAQSPYASSNPCTSKSCIDYYTCEAASGYYAQYKQCVANKSNGDLEQLTKTQNFVKSLPKALSSFTTLTKNFNQHSTYKHIRKNNKLY</sequence>
<evidence type="ECO:0000256" key="3">
    <source>
        <dbReference type="ARBA" id="ARBA00022525"/>
    </source>
</evidence>
<dbReference type="Proteomes" id="UP000001396">
    <property type="component" value="Unassembled WGS sequence"/>
</dbReference>